<name>A0A0E0JKX0_ORYPU</name>
<reference evidence="1" key="1">
    <citation type="submission" date="2015-04" db="UniProtKB">
        <authorList>
            <consortium name="EnsemblPlants"/>
        </authorList>
    </citation>
    <scope>IDENTIFICATION</scope>
</reference>
<dbReference type="EnsemblPlants" id="OPUNC01G22190.1">
    <property type="protein sequence ID" value="OPUNC01G22190.1"/>
    <property type="gene ID" value="OPUNC01G22190"/>
</dbReference>
<keyword evidence="2" id="KW-1185">Reference proteome</keyword>
<dbReference type="HOGENOM" id="CLU_2816849_0_0_1"/>
<organism evidence="1">
    <name type="scientific">Oryza punctata</name>
    <name type="common">Red rice</name>
    <dbReference type="NCBI Taxonomy" id="4537"/>
    <lineage>
        <taxon>Eukaryota</taxon>
        <taxon>Viridiplantae</taxon>
        <taxon>Streptophyta</taxon>
        <taxon>Embryophyta</taxon>
        <taxon>Tracheophyta</taxon>
        <taxon>Spermatophyta</taxon>
        <taxon>Magnoliopsida</taxon>
        <taxon>Liliopsida</taxon>
        <taxon>Poales</taxon>
        <taxon>Poaceae</taxon>
        <taxon>BOP clade</taxon>
        <taxon>Oryzoideae</taxon>
        <taxon>Oryzeae</taxon>
        <taxon>Oryzinae</taxon>
        <taxon>Oryza</taxon>
    </lineage>
</organism>
<accession>A0A0E0JKX0</accession>
<evidence type="ECO:0000313" key="1">
    <source>
        <dbReference type="EnsemblPlants" id="OPUNC01G22190.1"/>
    </source>
</evidence>
<protein>
    <submittedName>
        <fullName evidence="1">Uncharacterized protein</fullName>
    </submittedName>
</protein>
<dbReference type="Proteomes" id="UP000026962">
    <property type="component" value="Chromosome 1"/>
</dbReference>
<dbReference type="Gramene" id="OPUNC01G22190.1">
    <property type="protein sequence ID" value="OPUNC01G22190.1"/>
    <property type="gene ID" value="OPUNC01G22190"/>
</dbReference>
<reference evidence="1" key="2">
    <citation type="submission" date="2018-05" db="EMBL/GenBank/DDBJ databases">
        <title>OpunRS2 (Oryza punctata Reference Sequence Version 2).</title>
        <authorList>
            <person name="Zhang J."/>
            <person name="Kudrna D."/>
            <person name="Lee S."/>
            <person name="Talag J."/>
            <person name="Welchert J."/>
            <person name="Wing R.A."/>
        </authorList>
    </citation>
    <scope>NUCLEOTIDE SEQUENCE [LARGE SCALE GENOMIC DNA]</scope>
</reference>
<proteinExistence type="predicted"/>
<dbReference type="AlphaFoldDB" id="A0A0E0JKX0"/>
<evidence type="ECO:0000313" key="2">
    <source>
        <dbReference type="Proteomes" id="UP000026962"/>
    </source>
</evidence>
<sequence>MISGGQSRLAAAGPGIGNLCKSADQPTRPIVHLASMEDVHIACSTIQSHKEEPSHCQVALTMKLDHA</sequence>